<dbReference type="AlphaFoldDB" id="A0A210QRG3"/>
<evidence type="ECO:0000313" key="3">
    <source>
        <dbReference type="Proteomes" id="UP000242188"/>
    </source>
</evidence>
<dbReference type="SUPFAM" id="SSF52540">
    <property type="entry name" value="P-loop containing nucleoside triphosphate hydrolases"/>
    <property type="match status" value="1"/>
</dbReference>
<dbReference type="Gene3D" id="3.40.50.300">
    <property type="entry name" value="P-loop containing nucleotide triphosphate hydrolases"/>
    <property type="match status" value="1"/>
</dbReference>
<dbReference type="Proteomes" id="UP000242188">
    <property type="component" value="Unassembled WGS sequence"/>
</dbReference>
<evidence type="ECO:0000259" key="1">
    <source>
        <dbReference type="Pfam" id="PF00685"/>
    </source>
</evidence>
<organism evidence="2 3">
    <name type="scientific">Mizuhopecten yessoensis</name>
    <name type="common">Japanese scallop</name>
    <name type="synonym">Patinopecten yessoensis</name>
    <dbReference type="NCBI Taxonomy" id="6573"/>
    <lineage>
        <taxon>Eukaryota</taxon>
        <taxon>Metazoa</taxon>
        <taxon>Spiralia</taxon>
        <taxon>Lophotrochozoa</taxon>
        <taxon>Mollusca</taxon>
        <taxon>Bivalvia</taxon>
        <taxon>Autobranchia</taxon>
        <taxon>Pteriomorphia</taxon>
        <taxon>Pectinida</taxon>
        <taxon>Pectinoidea</taxon>
        <taxon>Pectinidae</taxon>
        <taxon>Mizuhopecten</taxon>
    </lineage>
</organism>
<keyword evidence="3" id="KW-1185">Reference proteome</keyword>
<protein>
    <submittedName>
        <fullName evidence="2">Carbohydrate sulfotransferase 2</fullName>
    </submittedName>
</protein>
<reference evidence="2 3" key="1">
    <citation type="journal article" date="2017" name="Nat. Ecol. Evol.">
        <title>Scallop genome provides insights into evolution of bilaterian karyotype and development.</title>
        <authorList>
            <person name="Wang S."/>
            <person name="Zhang J."/>
            <person name="Jiao W."/>
            <person name="Li J."/>
            <person name="Xun X."/>
            <person name="Sun Y."/>
            <person name="Guo X."/>
            <person name="Huan P."/>
            <person name="Dong B."/>
            <person name="Zhang L."/>
            <person name="Hu X."/>
            <person name="Sun X."/>
            <person name="Wang J."/>
            <person name="Zhao C."/>
            <person name="Wang Y."/>
            <person name="Wang D."/>
            <person name="Huang X."/>
            <person name="Wang R."/>
            <person name="Lv J."/>
            <person name="Li Y."/>
            <person name="Zhang Z."/>
            <person name="Liu B."/>
            <person name="Lu W."/>
            <person name="Hui Y."/>
            <person name="Liang J."/>
            <person name="Zhou Z."/>
            <person name="Hou R."/>
            <person name="Li X."/>
            <person name="Liu Y."/>
            <person name="Li H."/>
            <person name="Ning X."/>
            <person name="Lin Y."/>
            <person name="Zhao L."/>
            <person name="Xing Q."/>
            <person name="Dou J."/>
            <person name="Li Y."/>
            <person name="Mao J."/>
            <person name="Guo H."/>
            <person name="Dou H."/>
            <person name="Li T."/>
            <person name="Mu C."/>
            <person name="Jiang W."/>
            <person name="Fu Q."/>
            <person name="Fu X."/>
            <person name="Miao Y."/>
            <person name="Liu J."/>
            <person name="Yu Q."/>
            <person name="Li R."/>
            <person name="Liao H."/>
            <person name="Li X."/>
            <person name="Kong Y."/>
            <person name="Jiang Z."/>
            <person name="Chourrout D."/>
            <person name="Li R."/>
            <person name="Bao Z."/>
        </authorList>
    </citation>
    <scope>NUCLEOTIDE SEQUENCE [LARGE SCALE GENOMIC DNA]</scope>
    <source>
        <strain evidence="2 3">PY_sf001</strain>
    </source>
</reference>
<dbReference type="GO" id="GO:0006790">
    <property type="term" value="P:sulfur compound metabolic process"/>
    <property type="evidence" value="ECO:0007669"/>
    <property type="project" value="TreeGrafter"/>
</dbReference>
<proteinExistence type="predicted"/>
<gene>
    <name evidence="2" type="ORF">KP79_PYT24275</name>
</gene>
<sequence>MTDDYHESEKEKNNYPRRLLTIFYEDVVTDQIETFRKIYNFAGYDFSAKEQLRLAQTSAFSKKASPSNTYRKDSTRTAHDWRNNINKNVLKETNKACFNLYGVLGYPQLGKPGDVSNSNIPLRMKPYQKRKL</sequence>
<dbReference type="Pfam" id="PF00685">
    <property type="entry name" value="Sulfotransfer_1"/>
    <property type="match status" value="1"/>
</dbReference>
<dbReference type="InterPro" id="IPR051135">
    <property type="entry name" value="Gal/GlcNAc/GalNAc_ST"/>
</dbReference>
<dbReference type="InterPro" id="IPR027417">
    <property type="entry name" value="P-loop_NTPase"/>
</dbReference>
<dbReference type="GO" id="GO:0006044">
    <property type="term" value="P:N-acetylglucosamine metabolic process"/>
    <property type="evidence" value="ECO:0007669"/>
    <property type="project" value="TreeGrafter"/>
</dbReference>
<dbReference type="EMBL" id="NEDP02002300">
    <property type="protein sequence ID" value="OWF51301.1"/>
    <property type="molecule type" value="Genomic_DNA"/>
</dbReference>
<feature type="domain" description="Sulfotransferase" evidence="1">
    <location>
        <begin position="13"/>
        <end position="92"/>
    </location>
</feature>
<dbReference type="OrthoDB" id="6138663at2759"/>
<comment type="caution">
    <text evidence="2">The sequence shown here is derived from an EMBL/GenBank/DDBJ whole genome shotgun (WGS) entry which is preliminary data.</text>
</comment>
<accession>A0A210QRG3</accession>
<dbReference type="PANTHER" id="PTHR10704">
    <property type="entry name" value="CARBOHYDRATE SULFOTRANSFERASE"/>
    <property type="match status" value="1"/>
</dbReference>
<dbReference type="GO" id="GO:0001517">
    <property type="term" value="F:N-acetylglucosamine 6-O-sulfotransferase activity"/>
    <property type="evidence" value="ECO:0007669"/>
    <property type="project" value="TreeGrafter"/>
</dbReference>
<evidence type="ECO:0000313" key="2">
    <source>
        <dbReference type="EMBL" id="OWF51301.1"/>
    </source>
</evidence>
<keyword evidence="2" id="KW-0808">Transferase</keyword>
<dbReference type="InterPro" id="IPR000863">
    <property type="entry name" value="Sulfotransferase_dom"/>
</dbReference>
<dbReference type="PANTHER" id="PTHR10704:SF44">
    <property type="entry name" value="LD35051P-RELATED"/>
    <property type="match status" value="1"/>
</dbReference>
<name>A0A210QRG3_MIZYE</name>